<gene>
    <name evidence="1" type="ORF">KP509_37G009500</name>
</gene>
<dbReference type="InterPro" id="IPR023214">
    <property type="entry name" value="HAD_sf"/>
</dbReference>
<evidence type="ECO:0000313" key="1">
    <source>
        <dbReference type="EMBL" id="KAH7279190.1"/>
    </source>
</evidence>
<accession>A0A8T2Q6D3</accession>
<proteinExistence type="predicted"/>
<protein>
    <submittedName>
        <fullName evidence="1">Uncharacterized protein</fullName>
    </submittedName>
</protein>
<sequence length="378" mass="42730">MTRLHGSVSPSWNGRVMVDPIGLLLSEQEAPCIPQKLLRRMMKSQVWQRYERGFILSLDEAANELSRFPYVQRWYQTSLGNVKTSLPETISKTLRLSRTQLTVEPAMAEFLQALCTGLCAKLACVSNLNAEELSFLRCAFPSLFDKFHAIAISGEERVGKNSWRLLQTAMERVGVSDPRQCAYITVPKDMEAVVAARSLGLYAIVLHDSSSTSLGKIPFRHLQFDQVLSHILGEINLQPQHHRRQSRSQIFPDSSSLHVFNPDIVQYRNGLYVWIPSMPKITCLPHSVDGPSCSSHILSARRFLFREGKESQDFIFYSLTSEGLRIFDNFAQFLIAEAMHDARFLPMNSPTPTGLICFLGRIYRILSSVYAGQGLSNR</sequence>
<dbReference type="EMBL" id="CM035442">
    <property type="protein sequence ID" value="KAH7279190.1"/>
    <property type="molecule type" value="Genomic_DNA"/>
</dbReference>
<name>A0A8T2Q6D3_CERRI</name>
<comment type="caution">
    <text evidence="1">The sequence shown here is derived from an EMBL/GenBank/DDBJ whole genome shotgun (WGS) entry which is preliminary data.</text>
</comment>
<dbReference type="OrthoDB" id="444127at2759"/>
<reference evidence="1" key="1">
    <citation type="submission" date="2021-08" db="EMBL/GenBank/DDBJ databases">
        <title>WGS assembly of Ceratopteris richardii.</title>
        <authorList>
            <person name="Marchant D.B."/>
            <person name="Chen G."/>
            <person name="Jenkins J."/>
            <person name="Shu S."/>
            <person name="Leebens-Mack J."/>
            <person name="Grimwood J."/>
            <person name="Schmutz J."/>
            <person name="Soltis P."/>
            <person name="Soltis D."/>
            <person name="Chen Z.-H."/>
        </authorList>
    </citation>
    <scope>NUCLEOTIDE SEQUENCE</scope>
    <source>
        <strain evidence="1">Whitten #5841</strain>
        <tissue evidence="1">Leaf</tissue>
    </source>
</reference>
<keyword evidence="2" id="KW-1185">Reference proteome</keyword>
<evidence type="ECO:0000313" key="2">
    <source>
        <dbReference type="Proteomes" id="UP000825935"/>
    </source>
</evidence>
<dbReference type="Proteomes" id="UP000825935">
    <property type="component" value="Chromosome 37"/>
</dbReference>
<dbReference type="AlphaFoldDB" id="A0A8T2Q6D3"/>
<dbReference type="InterPro" id="IPR036412">
    <property type="entry name" value="HAD-like_sf"/>
</dbReference>
<dbReference type="SUPFAM" id="SSF56784">
    <property type="entry name" value="HAD-like"/>
    <property type="match status" value="1"/>
</dbReference>
<dbReference type="Gene3D" id="3.40.50.1000">
    <property type="entry name" value="HAD superfamily/HAD-like"/>
    <property type="match status" value="1"/>
</dbReference>
<organism evidence="1 2">
    <name type="scientific">Ceratopteris richardii</name>
    <name type="common">Triangle waterfern</name>
    <dbReference type="NCBI Taxonomy" id="49495"/>
    <lineage>
        <taxon>Eukaryota</taxon>
        <taxon>Viridiplantae</taxon>
        <taxon>Streptophyta</taxon>
        <taxon>Embryophyta</taxon>
        <taxon>Tracheophyta</taxon>
        <taxon>Polypodiopsida</taxon>
        <taxon>Polypodiidae</taxon>
        <taxon>Polypodiales</taxon>
        <taxon>Pteridineae</taxon>
        <taxon>Pteridaceae</taxon>
        <taxon>Parkerioideae</taxon>
        <taxon>Ceratopteris</taxon>
    </lineage>
</organism>